<evidence type="ECO:0000313" key="2">
    <source>
        <dbReference type="Proteomes" id="UP001364695"/>
    </source>
</evidence>
<proteinExistence type="predicted"/>
<accession>A0ACC6P4A7</accession>
<name>A0ACC6P4A7_9BURK</name>
<evidence type="ECO:0000313" key="1">
    <source>
        <dbReference type="EMBL" id="MEJ7139060.1"/>
    </source>
</evidence>
<dbReference type="EMBL" id="JAWDIE010000019">
    <property type="protein sequence ID" value="MEJ7139060.1"/>
    <property type="molecule type" value="Genomic_DNA"/>
</dbReference>
<protein>
    <submittedName>
        <fullName evidence="1">LysR substrate-binding domain-containing protein</fullName>
    </submittedName>
</protein>
<keyword evidence="2" id="KW-1185">Reference proteome</keyword>
<gene>
    <name evidence="1" type="ORF">RV045_11560</name>
</gene>
<sequence>MNLRELRYLVALAEHLHFGRAAEACNITQSTLSTQLRKLEGYLGQTLIDRQSTPMSLTPIGAQILEKARKVLQEADDILAITRKRASPLSGPLVLGIIPTLAPYYLPQLLNTVDKAFPDLRLVIQEGQTAELCARLENGLIDAAILALPTPLAGLTQPADASGCSPRHCDRCEAAVQGLPAPLDTRQYALSLLFDEPFRVALPGNHPLARGDQTPVTIADIDDLDLLLLSDGHCLRGQAMAICGQRAQQFADAALDCSATSLETLLQLIAAGRGWTLLPALAAPRADASRVKVLNLQGNHFRRLGLVWQRNSSRDTGLRLLAERLALSSRQSPELAPPSPYPHAQCRPLHTAAPPPQSPAIHKRIADKPAPQSVFLAPENDFR</sequence>
<reference evidence="1" key="1">
    <citation type="submission" date="2023-10" db="EMBL/GenBank/DDBJ databases">
        <title>Amphibacter perezi, gen. nov., sp. nov. a novel taxa of the family Comamonadaceae, class Betaproteobacteria isolated from the skin microbiota of Pelophylax perezi from different populations.</title>
        <authorList>
            <person name="Costa S."/>
            <person name="Proenca D.N."/>
            <person name="Lopes I."/>
            <person name="Morais P.V."/>
        </authorList>
    </citation>
    <scope>NUCLEOTIDE SEQUENCE</scope>
    <source>
        <strain evidence="1">SL12-8</strain>
    </source>
</reference>
<dbReference type="Proteomes" id="UP001364695">
    <property type="component" value="Unassembled WGS sequence"/>
</dbReference>
<comment type="caution">
    <text evidence="1">The sequence shown here is derived from an EMBL/GenBank/DDBJ whole genome shotgun (WGS) entry which is preliminary data.</text>
</comment>
<organism evidence="1 2">
    <name type="scientific">Amphibiibacter pelophylacis</name>
    <dbReference type="NCBI Taxonomy" id="1799477"/>
    <lineage>
        <taxon>Bacteria</taxon>
        <taxon>Pseudomonadati</taxon>
        <taxon>Pseudomonadota</taxon>
        <taxon>Betaproteobacteria</taxon>
        <taxon>Burkholderiales</taxon>
        <taxon>Sphaerotilaceae</taxon>
        <taxon>Amphibiibacter</taxon>
    </lineage>
</organism>